<dbReference type="CDD" id="cd16936">
    <property type="entry name" value="HATPase_RsbW-like"/>
    <property type="match status" value="1"/>
</dbReference>
<evidence type="ECO:0000256" key="1">
    <source>
        <dbReference type="ARBA" id="ARBA00022527"/>
    </source>
</evidence>
<feature type="compositionally biased region" description="Low complexity" evidence="2">
    <location>
        <begin position="1"/>
        <end position="27"/>
    </location>
</feature>
<keyword evidence="5" id="KW-1185">Reference proteome</keyword>
<dbReference type="InterPro" id="IPR050267">
    <property type="entry name" value="Anti-sigma-factor_SerPK"/>
</dbReference>
<evidence type="ECO:0000256" key="2">
    <source>
        <dbReference type="SAM" id="MobiDB-lite"/>
    </source>
</evidence>
<feature type="region of interest" description="Disordered" evidence="2">
    <location>
        <begin position="1"/>
        <end position="46"/>
    </location>
</feature>
<dbReference type="PANTHER" id="PTHR35526">
    <property type="entry name" value="ANTI-SIGMA-F FACTOR RSBW-RELATED"/>
    <property type="match status" value="1"/>
</dbReference>
<keyword evidence="1" id="KW-0723">Serine/threonine-protein kinase</keyword>
<reference evidence="5" key="1">
    <citation type="journal article" date="2019" name="Int. J. Syst. Evol. Microbiol.">
        <title>The Global Catalogue of Microorganisms (GCM) 10K type strain sequencing project: providing services to taxonomists for standard genome sequencing and annotation.</title>
        <authorList>
            <consortium name="The Broad Institute Genomics Platform"/>
            <consortium name="The Broad Institute Genome Sequencing Center for Infectious Disease"/>
            <person name="Wu L."/>
            <person name="Ma J."/>
        </authorList>
    </citation>
    <scope>NUCLEOTIDE SEQUENCE [LARGE SCALE GENOMIC DNA]</scope>
    <source>
        <strain evidence="5">JCM 17687</strain>
    </source>
</reference>
<sequence length="176" mass="18414">MASSQGSGSEVGAARSAAATTGSATRVTRGDTGGGPPTPPAGEKRTVRIQWAPAAAPRIRKALVEDLLARELPAEVVDEAEIVVSELVANAIRHAKPLSDGAIRIHWKVKNNVVEVEVSDGGGPTVPRPAPPTTWAPGGRGLRIVRSLAHEWGVIEESHGRTVWASLGGPSRRRSH</sequence>
<dbReference type="InterPro" id="IPR003594">
    <property type="entry name" value="HATPase_dom"/>
</dbReference>
<organism evidence="4 5">
    <name type="scientific">Terrabacter aeriphilus</name>
    <dbReference type="NCBI Taxonomy" id="515662"/>
    <lineage>
        <taxon>Bacteria</taxon>
        <taxon>Bacillati</taxon>
        <taxon>Actinomycetota</taxon>
        <taxon>Actinomycetes</taxon>
        <taxon>Micrococcales</taxon>
        <taxon>Intrasporangiaceae</taxon>
        <taxon>Terrabacter</taxon>
    </lineage>
</organism>
<evidence type="ECO:0000313" key="4">
    <source>
        <dbReference type="EMBL" id="GAA5036237.1"/>
    </source>
</evidence>
<dbReference type="Proteomes" id="UP001500427">
    <property type="component" value="Unassembled WGS sequence"/>
</dbReference>
<feature type="domain" description="Histidine kinase/HSP90-like ATPase" evidence="3">
    <location>
        <begin position="52"/>
        <end position="166"/>
    </location>
</feature>
<evidence type="ECO:0000259" key="3">
    <source>
        <dbReference type="Pfam" id="PF13581"/>
    </source>
</evidence>
<comment type="caution">
    <text evidence="4">The sequence shown here is derived from an EMBL/GenBank/DDBJ whole genome shotgun (WGS) entry which is preliminary data.</text>
</comment>
<dbReference type="InterPro" id="IPR036890">
    <property type="entry name" value="HATPase_C_sf"/>
</dbReference>
<dbReference type="SUPFAM" id="SSF55874">
    <property type="entry name" value="ATPase domain of HSP90 chaperone/DNA topoisomerase II/histidine kinase"/>
    <property type="match status" value="1"/>
</dbReference>
<accession>A0ABP9JQ90</accession>
<keyword evidence="1" id="KW-0808">Transferase</keyword>
<gene>
    <name evidence="4" type="ORF">GCM10023258_38970</name>
</gene>
<evidence type="ECO:0000313" key="5">
    <source>
        <dbReference type="Proteomes" id="UP001500427"/>
    </source>
</evidence>
<proteinExistence type="predicted"/>
<name>A0ABP9JQ90_9MICO</name>
<dbReference type="RefSeq" id="WP_345509204.1">
    <property type="nucleotide sequence ID" value="NZ_BAABIW010000028.1"/>
</dbReference>
<dbReference type="Pfam" id="PF13581">
    <property type="entry name" value="HATPase_c_2"/>
    <property type="match status" value="1"/>
</dbReference>
<dbReference type="Gene3D" id="3.30.565.10">
    <property type="entry name" value="Histidine kinase-like ATPase, C-terminal domain"/>
    <property type="match status" value="1"/>
</dbReference>
<dbReference type="PANTHER" id="PTHR35526:SF3">
    <property type="entry name" value="ANTI-SIGMA-F FACTOR RSBW"/>
    <property type="match status" value="1"/>
</dbReference>
<protein>
    <recommendedName>
        <fullName evidence="3">Histidine kinase/HSP90-like ATPase domain-containing protein</fullName>
    </recommendedName>
</protein>
<dbReference type="EMBL" id="BAABIW010000028">
    <property type="protein sequence ID" value="GAA5036237.1"/>
    <property type="molecule type" value="Genomic_DNA"/>
</dbReference>
<keyword evidence="1" id="KW-0418">Kinase</keyword>